<evidence type="ECO:0000256" key="8">
    <source>
        <dbReference type="SAM" id="Phobius"/>
    </source>
</evidence>
<accession>A0A834Y2U7</accession>
<evidence type="ECO:0000256" key="6">
    <source>
        <dbReference type="ARBA" id="ARBA00023242"/>
    </source>
</evidence>
<keyword evidence="13" id="KW-1185">Reference proteome</keyword>
<evidence type="ECO:0000313" key="12">
    <source>
        <dbReference type="EMBL" id="KAF7997000.1"/>
    </source>
</evidence>
<feature type="transmembrane region" description="Helical" evidence="8">
    <location>
        <begin position="813"/>
        <end position="833"/>
    </location>
</feature>
<dbReference type="Pfam" id="PF23097">
    <property type="entry name" value="NOL10_2nd"/>
    <property type="match status" value="1"/>
</dbReference>
<feature type="compositionally biased region" description="Polar residues" evidence="7">
    <location>
        <begin position="651"/>
        <end position="669"/>
    </location>
</feature>
<evidence type="ECO:0000256" key="3">
    <source>
        <dbReference type="ARBA" id="ARBA00015517"/>
    </source>
</evidence>
<dbReference type="EMBL" id="JACMRX010000001">
    <property type="protein sequence ID" value="KAF7997000.1"/>
    <property type="molecule type" value="Genomic_DNA"/>
</dbReference>
<reference evidence="12 13" key="1">
    <citation type="submission" date="2020-08" db="EMBL/GenBank/DDBJ databases">
        <title>Aphidius gifuensis genome sequencing and assembly.</title>
        <authorList>
            <person name="Du Z."/>
        </authorList>
    </citation>
    <scope>NUCLEOTIDE SEQUENCE [LARGE SCALE GENOMIC DNA]</scope>
    <source>
        <strain evidence="12">YNYX2018</strain>
        <tissue evidence="12">Adults</tissue>
    </source>
</reference>
<keyword evidence="4" id="KW-0853">WD repeat</keyword>
<organism evidence="12 13">
    <name type="scientific">Aphidius gifuensis</name>
    <name type="common">Parasitoid wasp</name>
    <dbReference type="NCBI Taxonomy" id="684658"/>
    <lineage>
        <taxon>Eukaryota</taxon>
        <taxon>Metazoa</taxon>
        <taxon>Ecdysozoa</taxon>
        <taxon>Arthropoda</taxon>
        <taxon>Hexapoda</taxon>
        <taxon>Insecta</taxon>
        <taxon>Pterygota</taxon>
        <taxon>Neoptera</taxon>
        <taxon>Endopterygota</taxon>
        <taxon>Hymenoptera</taxon>
        <taxon>Apocrita</taxon>
        <taxon>Ichneumonoidea</taxon>
        <taxon>Braconidae</taxon>
        <taxon>Aphidiinae</taxon>
        <taxon>Aphidius</taxon>
    </lineage>
</organism>
<feature type="region of interest" description="Disordered" evidence="7">
    <location>
        <begin position="525"/>
        <end position="603"/>
    </location>
</feature>
<dbReference type="Gene3D" id="2.130.10.10">
    <property type="entry name" value="YVTN repeat-like/Quinoprotein amine dehydrogenase"/>
    <property type="match status" value="1"/>
</dbReference>
<evidence type="ECO:0000256" key="4">
    <source>
        <dbReference type="ARBA" id="ARBA00022574"/>
    </source>
</evidence>
<feature type="compositionally biased region" description="Acidic residues" evidence="7">
    <location>
        <begin position="527"/>
        <end position="551"/>
    </location>
</feature>
<feature type="compositionally biased region" description="Basic and acidic residues" evidence="7">
    <location>
        <begin position="552"/>
        <end position="603"/>
    </location>
</feature>
<dbReference type="InterPro" id="IPR040382">
    <property type="entry name" value="NOL10/Enp2"/>
</dbReference>
<dbReference type="OrthoDB" id="273340at2759"/>
<dbReference type="InterPro" id="IPR015943">
    <property type="entry name" value="WD40/YVTN_repeat-like_dom_sf"/>
</dbReference>
<dbReference type="PANTHER" id="PTHR14927:SF0">
    <property type="entry name" value="NUCLEOLAR PROTEIN 10"/>
    <property type="match status" value="1"/>
</dbReference>
<feature type="domain" description="Nucleolar protein 10-like N-terminal" evidence="11">
    <location>
        <begin position="1"/>
        <end position="363"/>
    </location>
</feature>
<keyword evidence="8" id="KW-0472">Membrane</keyword>
<dbReference type="Pfam" id="PF23098">
    <property type="entry name" value="Beta-prop_NOL10_N"/>
    <property type="match status" value="1"/>
</dbReference>
<dbReference type="InterPro" id="IPR036322">
    <property type="entry name" value="WD40_repeat_dom_sf"/>
</dbReference>
<dbReference type="Proteomes" id="UP000639338">
    <property type="component" value="Unassembled WGS sequence"/>
</dbReference>
<keyword evidence="8" id="KW-1133">Transmembrane helix</keyword>
<dbReference type="PANTHER" id="PTHR14927">
    <property type="entry name" value="NUCLEOLAR PROTEIN 10"/>
    <property type="match status" value="1"/>
</dbReference>
<evidence type="ECO:0000256" key="1">
    <source>
        <dbReference type="ARBA" id="ARBA00004604"/>
    </source>
</evidence>
<dbReference type="GO" id="GO:0032040">
    <property type="term" value="C:small-subunit processome"/>
    <property type="evidence" value="ECO:0007669"/>
    <property type="project" value="TreeGrafter"/>
</dbReference>
<dbReference type="InterPro" id="IPR012580">
    <property type="entry name" value="NUC153"/>
</dbReference>
<dbReference type="InterPro" id="IPR056551">
    <property type="entry name" value="Beta-prop_NOL10_N"/>
</dbReference>
<proteinExistence type="inferred from homology"/>
<keyword evidence="8" id="KW-0812">Transmembrane</keyword>
<dbReference type="SMART" id="SM00320">
    <property type="entry name" value="WD40"/>
    <property type="match status" value="3"/>
</dbReference>
<dbReference type="GO" id="GO:0000462">
    <property type="term" value="P:maturation of SSU-rRNA from tricistronic rRNA transcript (SSU-rRNA, 5.8S rRNA, LSU-rRNA)"/>
    <property type="evidence" value="ECO:0007669"/>
    <property type="project" value="TreeGrafter"/>
</dbReference>
<comment type="caution">
    <text evidence="12">The sequence shown here is derived from an EMBL/GenBank/DDBJ whole genome shotgun (WGS) entry which is preliminary data.</text>
</comment>
<evidence type="ECO:0000256" key="2">
    <source>
        <dbReference type="ARBA" id="ARBA00005264"/>
    </source>
</evidence>
<sequence length="1115" mass="128797">MQVSSHNNVKIYNLSAGKSLPEWLSERKRRNLLKKNVDIRRRIELIQDFDMPGISSTIKTSKDGHYVLASGIYKPRIKCFDVDNLSLKFERCFDSEIVTFDILSDDYSKIVFLHCDRHIEFHAAHGKYHRLRIPRFGRDLAYHNPTCDLFIVGVGNDIYRINLERGQFLKSFESEASSINKCQINPVHNLLAVGTQEGKIEAWDPRIKDKVGILDCGFHCLQDLNINTVPSITSLKFQGALTMAVGTITGHILLYDIRSNKPYLIQDHNNNFPIRNIEFHNQMDLVYSMDKSAVKIWDKQNGKIFTTIQSEVDFNDLCIVPDTGMLFMANEAPKMQTYYIPSLGPAPSWSSFLDNLTEELEEINHDNTYDDYKFITDKELEELGLENLKGTNLLRSHLHGHFIDARLYKKTKNIIKPFAFDEYKKKKIKEKIQEDCANRVQVEKLPDVNKNLAAKLMNIDPSNKKNKKLDAASELLKDDRFGGLWTNKDFQIDENTPEFALLNPVISQLSKTKAKTVKRVSKIPSALEDDDDDHKEGDSDEGLIYDDESSSDDEKPWSKEVSKRYKEANRKVKQAEYEKEKEEEERIKAESQGDDDKTKQRPRILETKEGTEFQRGKVFMRKRNNATLGDRVQSEEANTVRTYGSRGNREMSFTTGKANVNSNETTSFKDPTPSRADNYSHESRNSILSDLQIRSTEVGIITETPDYENLSTSAVLHYCKCKILRPYLRLLAVMGLRPTNSDCEHFSFYCILANIHTFQVTIFMCIGYVLQYMACFRRDRGFCYKKLPVQYDSIENINRTRVYHQICYENSTFSFLIPSILHLVAYLYTVYLFRVKENEQLQNLMERAFLLSSNSVNRGNQKKLVKILWLFIGLSVVWMTVALITVNVMMARGNIQFQWLENSPDKMKEFLKILLIICTLWHDMVQGTIITSYCLQGQLLVAHLNFLKTKLLQHTIPPLDWMKEISEFRKLLKYFNHDLSPAVCIYTIVNISWAASGTAWLLHYDIIDLKKTTIQYINIINVILWILISVVPFIQAARLTTACTMIQSIGHEVRVRPFVYQCVPGEDLDTILLYTSSLKMSARLFRIPITGRYLWLCLTFGTIVILTLGQCHFFS</sequence>
<evidence type="ECO:0000259" key="11">
    <source>
        <dbReference type="Pfam" id="PF23098"/>
    </source>
</evidence>
<comment type="subcellular location">
    <subcellularLocation>
        <location evidence="1">Nucleus</location>
        <location evidence="1">Nucleolus</location>
    </subcellularLocation>
</comment>
<protein>
    <recommendedName>
        <fullName evidence="3">Nucleolar protein 10</fullName>
    </recommendedName>
</protein>
<evidence type="ECO:0000313" key="13">
    <source>
        <dbReference type="Proteomes" id="UP000639338"/>
    </source>
</evidence>
<dbReference type="FunFam" id="2.130.10.10:FF:001909">
    <property type="entry name" value="WD repeat, SAM and U-box domain-containing protein"/>
    <property type="match status" value="1"/>
</dbReference>
<feature type="transmembrane region" description="Helical" evidence="8">
    <location>
        <begin position="1093"/>
        <end position="1114"/>
    </location>
</feature>
<evidence type="ECO:0000256" key="7">
    <source>
        <dbReference type="SAM" id="MobiDB-lite"/>
    </source>
</evidence>
<dbReference type="AlphaFoldDB" id="A0A834Y2U7"/>
<dbReference type="InterPro" id="IPR001680">
    <property type="entry name" value="WD40_rpt"/>
</dbReference>
<evidence type="ECO:0000256" key="5">
    <source>
        <dbReference type="ARBA" id="ARBA00022737"/>
    </source>
</evidence>
<feature type="region of interest" description="Disordered" evidence="7">
    <location>
        <begin position="634"/>
        <end position="680"/>
    </location>
</feature>
<feature type="transmembrane region" description="Helical" evidence="8">
    <location>
        <begin position="1014"/>
        <end position="1034"/>
    </location>
</feature>
<name>A0A834Y2U7_APHGI</name>
<evidence type="ECO:0000259" key="9">
    <source>
        <dbReference type="Pfam" id="PF08159"/>
    </source>
</evidence>
<feature type="domain" description="NUC153" evidence="9">
    <location>
        <begin position="478"/>
        <end position="505"/>
    </location>
</feature>
<gene>
    <name evidence="12" type="ORF">HCN44_005277</name>
</gene>
<dbReference type="Pfam" id="PF08159">
    <property type="entry name" value="NUC153"/>
    <property type="match status" value="1"/>
</dbReference>
<dbReference type="InterPro" id="IPR056550">
    <property type="entry name" value="NOL10_2nd"/>
</dbReference>
<feature type="transmembrane region" description="Helical" evidence="8">
    <location>
        <begin position="867"/>
        <end position="889"/>
    </location>
</feature>
<keyword evidence="6" id="KW-0539">Nucleus</keyword>
<keyword evidence="5" id="KW-0677">Repeat</keyword>
<feature type="domain" description="Nucleolar protein 10-like second" evidence="10">
    <location>
        <begin position="369"/>
        <end position="415"/>
    </location>
</feature>
<evidence type="ECO:0000259" key="10">
    <source>
        <dbReference type="Pfam" id="PF23097"/>
    </source>
</evidence>
<dbReference type="SUPFAM" id="SSF50978">
    <property type="entry name" value="WD40 repeat-like"/>
    <property type="match status" value="1"/>
</dbReference>
<feature type="transmembrane region" description="Helical" evidence="8">
    <location>
        <begin position="746"/>
        <end position="770"/>
    </location>
</feature>
<comment type="similarity">
    <text evidence="2">Belongs to the WD repeat NOL10/ENP2 family.</text>
</comment>
<feature type="transmembrane region" description="Helical" evidence="8">
    <location>
        <begin position="979"/>
        <end position="1002"/>
    </location>
</feature>
<dbReference type="GO" id="GO:0030686">
    <property type="term" value="C:90S preribosome"/>
    <property type="evidence" value="ECO:0007669"/>
    <property type="project" value="TreeGrafter"/>
</dbReference>